<keyword evidence="2" id="KW-1185">Reference proteome</keyword>
<protein>
    <submittedName>
        <fullName evidence="1">Uncharacterized protein</fullName>
    </submittedName>
</protein>
<proteinExistence type="predicted"/>
<dbReference type="OrthoDB" id="270655at2"/>
<sequence length="201" mass="22618">MGMHIGLIVAETSVEALKDAFLAQCPHLEVVATKDDFGSIDDVWAWREANSQFVSAADWSKDNPGKTVYLFWQDLTWAMLLDSEYVYASDGDLLARLSQQFNRTLSFVVESAGGCASFWCYDNGTQLRQINYFDGEVELAGQPLAEEEGIDVNNYYMDETEALWRAFGIDPVKCLQSSKECLAISVIDRTDYSRDDDDLES</sequence>
<gene>
    <name evidence="1" type="ORF">Pan97_11490</name>
</gene>
<accession>A0A518C4N6</accession>
<evidence type="ECO:0000313" key="2">
    <source>
        <dbReference type="Proteomes" id="UP000318626"/>
    </source>
</evidence>
<organism evidence="1 2">
    <name type="scientific">Bremerella volcania</name>
    <dbReference type="NCBI Taxonomy" id="2527984"/>
    <lineage>
        <taxon>Bacteria</taxon>
        <taxon>Pseudomonadati</taxon>
        <taxon>Planctomycetota</taxon>
        <taxon>Planctomycetia</taxon>
        <taxon>Pirellulales</taxon>
        <taxon>Pirellulaceae</taxon>
        <taxon>Bremerella</taxon>
    </lineage>
</organism>
<dbReference type="Proteomes" id="UP000318626">
    <property type="component" value="Chromosome"/>
</dbReference>
<name>A0A518C4N6_9BACT</name>
<dbReference type="EMBL" id="CP036289">
    <property type="protein sequence ID" value="QDU74144.1"/>
    <property type="molecule type" value="Genomic_DNA"/>
</dbReference>
<dbReference type="KEGG" id="bvo:Pan97_11490"/>
<evidence type="ECO:0000313" key="1">
    <source>
        <dbReference type="EMBL" id="QDU74144.1"/>
    </source>
</evidence>
<reference evidence="2" key="1">
    <citation type="submission" date="2019-02" db="EMBL/GenBank/DDBJ databases">
        <title>Deep-cultivation of Planctomycetes and their phenomic and genomic characterization uncovers novel biology.</title>
        <authorList>
            <person name="Wiegand S."/>
            <person name="Jogler M."/>
            <person name="Boedeker C."/>
            <person name="Pinto D."/>
            <person name="Vollmers J."/>
            <person name="Rivas-Marin E."/>
            <person name="Kohn T."/>
            <person name="Peeters S.H."/>
            <person name="Heuer A."/>
            <person name="Rast P."/>
            <person name="Oberbeckmann S."/>
            <person name="Bunk B."/>
            <person name="Jeske O."/>
            <person name="Meyerdierks A."/>
            <person name="Storesund J.E."/>
            <person name="Kallscheuer N."/>
            <person name="Luecker S."/>
            <person name="Lage O.M."/>
            <person name="Pohl T."/>
            <person name="Merkel B.J."/>
            <person name="Hornburger P."/>
            <person name="Mueller R.-W."/>
            <person name="Bruemmer F."/>
            <person name="Labrenz M."/>
            <person name="Spormann A.M."/>
            <person name="Op den Camp H."/>
            <person name="Overmann J."/>
            <person name="Amann R."/>
            <person name="Jetten M.S.M."/>
            <person name="Mascher T."/>
            <person name="Medema M.H."/>
            <person name="Devos D.P."/>
            <person name="Kaster A.-K."/>
            <person name="Ovreas L."/>
            <person name="Rohde M."/>
            <person name="Galperin M.Y."/>
            <person name="Jogler C."/>
        </authorList>
    </citation>
    <scope>NUCLEOTIDE SEQUENCE [LARGE SCALE GENOMIC DNA]</scope>
    <source>
        <strain evidence="2">Pan97</strain>
    </source>
</reference>
<dbReference type="AlphaFoldDB" id="A0A518C4N6"/>
<dbReference type="RefSeq" id="WP_144971140.1">
    <property type="nucleotide sequence ID" value="NZ_CP036289.1"/>
</dbReference>